<organism evidence="2">
    <name type="scientific">Tanacetum cinerariifolium</name>
    <name type="common">Dalmatian daisy</name>
    <name type="synonym">Chrysanthemum cinerariifolium</name>
    <dbReference type="NCBI Taxonomy" id="118510"/>
    <lineage>
        <taxon>Eukaryota</taxon>
        <taxon>Viridiplantae</taxon>
        <taxon>Streptophyta</taxon>
        <taxon>Embryophyta</taxon>
        <taxon>Tracheophyta</taxon>
        <taxon>Spermatophyta</taxon>
        <taxon>Magnoliopsida</taxon>
        <taxon>eudicotyledons</taxon>
        <taxon>Gunneridae</taxon>
        <taxon>Pentapetalae</taxon>
        <taxon>asterids</taxon>
        <taxon>campanulids</taxon>
        <taxon>Asterales</taxon>
        <taxon>Asteraceae</taxon>
        <taxon>Asteroideae</taxon>
        <taxon>Anthemideae</taxon>
        <taxon>Anthemidinae</taxon>
        <taxon>Tanacetum</taxon>
    </lineage>
</organism>
<evidence type="ECO:0000256" key="1">
    <source>
        <dbReference type="SAM" id="MobiDB-lite"/>
    </source>
</evidence>
<comment type="caution">
    <text evidence="2">The sequence shown here is derived from an EMBL/GenBank/DDBJ whole genome shotgun (WGS) entry which is preliminary data.</text>
</comment>
<evidence type="ECO:0000313" key="2">
    <source>
        <dbReference type="EMBL" id="GFD56618.1"/>
    </source>
</evidence>
<sequence length="79" mass="9027">QPGRDRHRRHQAGRGHRRYVVPDVLPQHVPERSDHDRRHDAGEGLSRRRQAGGSAGERIHRRQRGAGGRSGSDRERRAS</sequence>
<name>A0A699XF54_TANCI</name>
<feature type="compositionally biased region" description="Basic and acidic residues" evidence="1">
    <location>
        <begin position="29"/>
        <end position="46"/>
    </location>
</feature>
<feature type="non-terminal residue" evidence="2">
    <location>
        <position position="1"/>
    </location>
</feature>
<dbReference type="EMBL" id="BKCJ011831543">
    <property type="protein sequence ID" value="GFD56618.1"/>
    <property type="molecule type" value="Genomic_DNA"/>
</dbReference>
<dbReference type="AlphaFoldDB" id="A0A699XF54"/>
<accession>A0A699XF54</accession>
<feature type="region of interest" description="Disordered" evidence="1">
    <location>
        <begin position="1"/>
        <end position="79"/>
    </location>
</feature>
<reference evidence="2" key="1">
    <citation type="journal article" date="2019" name="Sci. Rep.">
        <title>Draft genome of Tanacetum cinerariifolium, the natural source of mosquito coil.</title>
        <authorList>
            <person name="Yamashiro T."/>
            <person name="Shiraishi A."/>
            <person name="Satake H."/>
            <person name="Nakayama K."/>
        </authorList>
    </citation>
    <scope>NUCLEOTIDE SEQUENCE</scope>
</reference>
<feature type="compositionally biased region" description="Basic residues" evidence="1">
    <location>
        <begin position="1"/>
        <end position="19"/>
    </location>
</feature>
<proteinExistence type="predicted"/>
<protein>
    <submittedName>
        <fullName evidence="2">Uncharacterized protein</fullName>
    </submittedName>
</protein>
<gene>
    <name evidence="2" type="ORF">Tci_928587</name>
</gene>